<keyword evidence="2" id="KW-1185">Reference proteome</keyword>
<proteinExistence type="predicted"/>
<dbReference type="HOGENOM" id="CLU_3072247_0_0_1"/>
<dbReference type="Proteomes" id="UP000004995">
    <property type="component" value="Unassembled WGS sequence"/>
</dbReference>
<sequence>MSHKSTNVTSHVRLIFFIEKYIGHSRQRDQKFKTTTRIKKTKRIATTFRRKTT</sequence>
<reference evidence="2" key="1">
    <citation type="journal article" date="2012" name="Nat. Biotechnol.">
        <title>Reference genome sequence of the model plant Setaria.</title>
        <authorList>
            <person name="Bennetzen J.L."/>
            <person name="Schmutz J."/>
            <person name="Wang H."/>
            <person name="Percifield R."/>
            <person name="Hawkins J."/>
            <person name="Pontaroli A.C."/>
            <person name="Estep M."/>
            <person name="Feng L."/>
            <person name="Vaughn J.N."/>
            <person name="Grimwood J."/>
            <person name="Jenkins J."/>
            <person name="Barry K."/>
            <person name="Lindquist E."/>
            <person name="Hellsten U."/>
            <person name="Deshpande S."/>
            <person name="Wang X."/>
            <person name="Wu X."/>
            <person name="Mitros T."/>
            <person name="Triplett J."/>
            <person name="Yang X."/>
            <person name="Ye C.Y."/>
            <person name="Mauro-Herrera M."/>
            <person name="Wang L."/>
            <person name="Li P."/>
            <person name="Sharma M."/>
            <person name="Sharma R."/>
            <person name="Ronald P.C."/>
            <person name="Panaud O."/>
            <person name="Kellogg E.A."/>
            <person name="Brutnell T.P."/>
            <person name="Doust A.N."/>
            <person name="Tuskan G.A."/>
            <person name="Rokhsar D."/>
            <person name="Devos K.M."/>
        </authorList>
    </citation>
    <scope>NUCLEOTIDE SEQUENCE [LARGE SCALE GENOMIC DNA]</scope>
    <source>
        <strain evidence="2">cv. Yugu1</strain>
    </source>
</reference>
<organism evidence="1 2">
    <name type="scientific">Setaria italica</name>
    <name type="common">Foxtail millet</name>
    <name type="synonym">Panicum italicum</name>
    <dbReference type="NCBI Taxonomy" id="4555"/>
    <lineage>
        <taxon>Eukaryota</taxon>
        <taxon>Viridiplantae</taxon>
        <taxon>Streptophyta</taxon>
        <taxon>Embryophyta</taxon>
        <taxon>Tracheophyta</taxon>
        <taxon>Spermatophyta</taxon>
        <taxon>Magnoliopsida</taxon>
        <taxon>Liliopsida</taxon>
        <taxon>Poales</taxon>
        <taxon>Poaceae</taxon>
        <taxon>PACMAD clade</taxon>
        <taxon>Panicoideae</taxon>
        <taxon>Panicodae</taxon>
        <taxon>Paniceae</taxon>
        <taxon>Cenchrinae</taxon>
        <taxon>Setaria</taxon>
    </lineage>
</organism>
<dbReference type="Gramene" id="KQL30166">
    <property type="protein sequence ID" value="KQL30166"/>
    <property type="gene ID" value="SETIT_019022mg"/>
</dbReference>
<dbReference type="EMBL" id="AGNK02000399">
    <property type="status" value="NOT_ANNOTATED_CDS"/>
    <property type="molecule type" value="Genomic_DNA"/>
</dbReference>
<dbReference type="InParanoid" id="K3YXM6"/>
<protein>
    <submittedName>
        <fullName evidence="1">Uncharacterized protein</fullName>
    </submittedName>
</protein>
<dbReference type="AlphaFoldDB" id="K3YXM6"/>
<name>K3YXM6_SETIT</name>
<reference evidence="1" key="2">
    <citation type="submission" date="2018-08" db="UniProtKB">
        <authorList>
            <consortium name="EnsemblPlants"/>
        </authorList>
    </citation>
    <scope>IDENTIFICATION</scope>
    <source>
        <strain evidence="1">Yugu1</strain>
    </source>
</reference>
<accession>K3YXM6</accession>
<dbReference type="EnsemblPlants" id="KQL30166">
    <property type="protein sequence ID" value="KQL30166"/>
    <property type="gene ID" value="SETIT_019022mg"/>
</dbReference>
<evidence type="ECO:0000313" key="2">
    <source>
        <dbReference type="Proteomes" id="UP000004995"/>
    </source>
</evidence>
<evidence type="ECO:0000313" key="1">
    <source>
        <dbReference type="EnsemblPlants" id="KQL30166"/>
    </source>
</evidence>